<keyword evidence="3 8" id="KW-0328">Glycosyltransferase</keyword>
<dbReference type="InterPro" id="IPR036566">
    <property type="entry name" value="PYNP-like_C_sf"/>
</dbReference>
<evidence type="ECO:0000256" key="6">
    <source>
        <dbReference type="ARBA" id="ARBA00056338"/>
    </source>
</evidence>
<dbReference type="Gene3D" id="3.90.1170.30">
    <property type="entry name" value="Pyrimidine nucleoside phosphorylase-like, C-terminal domain"/>
    <property type="match status" value="1"/>
</dbReference>
<dbReference type="GO" id="GO:0006213">
    <property type="term" value="P:pyrimidine nucleoside metabolic process"/>
    <property type="evidence" value="ECO:0007669"/>
    <property type="project" value="InterPro"/>
</dbReference>
<dbReference type="Pfam" id="PF02885">
    <property type="entry name" value="Glycos_trans_3N"/>
    <property type="match status" value="1"/>
</dbReference>
<organism evidence="8 9">
    <name type="scientific">Candidatus Ureaplasma intestinipullorum</name>
    <dbReference type="NCBI Taxonomy" id="2838770"/>
    <lineage>
        <taxon>Bacteria</taxon>
        <taxon>Bacillati</taxon>
        <taxon>Mycoplasmatota</taxon>
        <taxon>Mycoplasmoidales</taxon>
        <taxon>Mycoplasmoidaceae</taxon>
        <taxon>Ureaplasma</taxon>
    </lineage>
</organism>
<dbReference type="Pfam" id="PF07831">
    <property type="entry name" value="PYNP_C"/>
    <property type="match status" value="1"/>
</dbReference>
<keyword evidence="4 8" id="KW-0808">Transferase</keyword>
<dbReference type="Proteomes" id="UP000824247">
    <property type="component" value="Unassembled WGS sequence"/>
</dbReference>
<dbReference type="FunFam" id="3.40.1030.10:FF:000003">
    <property type="entry name" value="Pyrimidine-nucleoside phosphorylase"/>
    <property type="match status" value="1"/>
</dbReference>
<name>A0A9E2NW31_9BACT</name>
<feature type="domain" description="Pyrimidine nucleoside phosphorylase C-terminal" evidence="7">
    <location>
        <begin position="346"/>
        <end position="419"/>
    </location>
</feature>
<dbReference type="InterPro" id="IPR017459">
    <property type="entry name" value="Glycosyl_Trfase_fam3_N_dom"/>
</dbReference>
<reference evidence="8" key="1">
    <citation type="journal article" date="2021" name="PeerJ">
        <title>Extensive microbial diversity within the chicken gut microbiome revealed by metagenomics and culture.</title>
        <authorList>
            <person name="Gilroy R."/>
            <person name="Ravi A."/>
            <person name="Getino M."/>
            <person name="Pursley I."/>
            <person name="Horton D.L."/>
            <person name="Alikhan N.F."/>
            <person name="Baker D."/>
            <person name="Gharbi K."/>
            <person name="Hall N."/>
            <person name="Watson M."/>
            <person name="Adriaenssens E.M."/>
            <person name="Foster-Nyarko E."/>
            <person name="Jarju S."/>
            <person name="Secka A."/>
            <person name="Antonio M."/>
            <person name="Oren A."/>
            <person name="Chaudhuri R.R."/>
            <person name="La Ragione R."/>
            <person name="Hildebrand F."/>
            <person name="Pallen M.J."/>
        </authorList>
    </citation>
    <scope>NUCLEOTIDE SEQUENCE</scope>
    <source>
        <strain evidence="8">A5-1222</strain>
    </source>
</reference>
<dbReference type="InterPro" id="IPR000312">
    <property type="entry name" value="Glycosyl_Trfase_fam3"/>
</dbReference>
<accession>A0A9E2NW31</accession>
<dbReference type="InterPro" id="IPR013102">
    <property type="entry name" value="PYNP_C"/>
</dbReference>
<comment type="subunit">
    <text evidence="2">Homodimer.</text>
</comment>
<evidence type="ECO:0000256" key="1">
    <source>
        <dbReference type="ARBA" id="ARBA00006915"/>
    </source>
</evidence>
<dbReference type="NCBIfam" id="TIGR02644">
    <property type="entry name" value="Y_phosphoryl"/>
    <property type="match status" value="1"/>
</dbReference>
<evidence type="ECO:0000313" key="8">
    <source>
        <dbReference type="EMBL" id="MBU3830883.1"/>
    </source>
</evidence>
<dbReference type="PROSITE" id="PS00647">
    <property type="entry name" value="THYMID_PHOSPHORYLASE"/>
    <property type="match status" value="1"/>
</dbReference>
<dbReference type="GO" id="GO:0005829">
    <property type="term" value="C:cytosol"/>
    <property type="evidence" value="ECO:0007669"/>
    <property type="project" value="TreeGrafter"/>
</dbReference>
<comment type="caution">
    <text evidence="8">The sequence shown here is derived from an EMBL/GenBank/DDBJ whole genome shotgun (WGS) entry which is preliminary data.</text>
</comment>
<gene>
    <name evidence="8" type="ORF">H9897_01895</name>
</gene>
<dbReference type="InterPro" id="IPR018090">
    <property type="entry name" value="Pyrmidine_PPas_bac/euk"/>
</dbReference>
<dbReference type="InterPro" id="IPR036320">
    <property type="entry name" value="Glycosyl_Trfase_fam3_N_dom_sf"/>
</dbReference>
<dbReference type="EC" id="2.4.2.4" evidence="8"/>
<protein>
    <submittedName>
        <fullName evidence="8">Thymidine phosphorylase</fullName>
        <ecNumber evidence="8">2.4.2.4</ecNumber>
    </submittedName>
</protein>
<dbReference type="Gene3D" id="3.40.1030.10">
    <property type="entry name" value="Nucleoside phosphorylase/phosphoribosyltransferase catalytic domain"/>
    <property type="match status" value="1"/>
</dbReference>
<dbReference type="GO" id="GO:0006206">
    <property type="term" value="P:pyrimidine nucleobase metabolic process"/>
    <property type="evidence" value="ECO:0007669"/>
    <property type="project" value="InterPro"/>
</dbReference>
<dbReference type="AlphaFoldDB" id="A0A9E2NW31"/>
<dbReference type="GO" id="GO:0009032">
    <property type="term" value="F:thymidine phosphorylase activity"/>
    <property type="evidence" value="ECO:0007669"/>
    <property type="project" value="UniProtKB-EC"/>
</dbReference>
<evidence type="ECO:0000259" key="7">
    <source>
        <dbReference type="SMART" id="SM00941"/>
    </source>
</evidence>
<comment type="catalytic activity">
    <reaction evidence="5">
        <text>thymidine + phosphate = 2-deoxy-alpha-D-ribose 1-phosphate + thymine</text>
        <dbReference type="Rhea" id="RHEA:16037"/>
        <dbReference type="ChEBI" id="CHEBI:17748"/>
        <dbReference type="ChEBI" id="CHEBI:17821"/>
        <dbReference type="ChEBI" id="CHEBI:43474"/>
        <dbReference type="ChEBI" id="CHEBI:57259"/>
        <dbReference type="EC" id="2.4.2.4"/>
    </reaction>
</comment>
<dbReference type="Gene3D" id="1.20.970.10">
    <property type="entry name" value="Transferase, Pyrimidine Nucleoside Phosphorylase, Chain C"/>
    <property type="match status" value="1"/>
</dbReference>
<dbReference type="PANTHER" id="PTHR10515:SF0">
    <property type="entry name" value="THYMIDINE PHOSPHORYLASE"/>
    <property type="match status" value="1"/>
</dbReference>
<dbReference type="SMART" id="SM00941">
    <property type="entry name" value="PYNP_C"/>
    <property type="match status" value="1"/>
</dbReference>
<evidence type="ECO:0000256" key="3">
    <source>
        <dbReference type="ARBA" id="ARBA00022676"/>
    </source>
</evidence>
<dbReference type="InterPro" id="IPR000053">
    <property type="entry name" value="Thymidine/pyrmidine_PPase"/>
</dbReference>
<proteinExistence type="inferred from homology"/>
<dbReference type="Pfam" id="PF00591">
    <property type="entry name" value="Glycos_transf_3"/>
    <property type="match status" value="1"/>
</dbReference>
<dbReference type="InterPro" id="IPR017872">
    <property type="entry name" value="Pyrmidine_PPase_CS"/>
</dbReference>
<comment type="function">
    <text evidence="6">The enzymes which catalyze the reversible phosphorolysis of pyrimidine nucleosides are involved in the degradation of these compounds and in their utilization as carbon and energy sources, or in the rescue of pyrimidine bases for nucleotide synthesis.</text>
</comment>
<dbReference type="PANTHER" id="PTHR10515">
    <property type="entry name" value="THYMIDINE PHOSPHORYLASE"/>
    <property type="match status" value="1"/>
</dbReference>
<dbReference type="SUPFAM" id="SSF52418">
    <property type="entry name" value="Nucleoside phosphorylase/phosphoribosyltransferase catalytic domain"/>
    <property type="match status" value="1"/>
</dbReference>
<dbReference type="SUPFAM" id="SSF47648">
    <property type="entry name" value="Nucleoside phosphorylase/phosphoribosyltransferase N-terminal domain"/>
    <property type="match status" value="1"/>
</dbReference>
<dbReference type="InterPro" id="IPR035902">
    <property type="entry name" value="Nuc_phospho_transferase"/>
</dbReference>
<sequence>MNILDLIEKKKNNLALTEEEFKYFIENFNKGLIPDYQASALLMAIRINGCNDEETYFLTKSMLDTCKIIKPKANNKLKILIDKHSSGGVGDKITLIISPILASLGYDMMKLSGRGLNFTGGTIDKLESINVSMVFDENNYQSFLDEHHFTIYLQSDNFANIDKKLYHLRDVTGSVDSLPLIASSILCKKFCFETEYVFLDIKVGTGAFCKNMQTAQELARIMQYLAKKFNRKLICFITSMNSPLGKNIGNAIEIKEAVEFLKGEFNSKYLKNLIYEIISEILIETKQVNNKDDAYKLINQSIFSNDAYTRFTNFVKANNGLYQLLDKNEYWKYKYSLVIKSKDKGYINFKSTEKLGYISLKLGAGRIKKEDSIDYGAGIILNVENNDFVNVGDNIATLYSNSPINPDLEKEFYDNLEFLEESSEANIPKINTIIR</sequence>
<evidence type="ECO:0000256" key="4">
    <source>
        <dbReference type="ARBA" id="ARBA00022679"/>
    </source>
</evidence>
<dbReference type="PIRSF" id="PIRSF000478">
    <property type="entry name" value="TP_PyNP"/>
    <property type="match status" value="1"/>
</dbReference>
<dbReference type="GO" id="GO:0004645">
    <property type="term" value="F:1,4-alpha-oligoglucan phosphorylase activity"/>
    <property type="evidence" value="ECO:0007669"/>
    <property type="project" value="InterPro"/>
</dbReference>
<dbReference type="EMBL" id="JAHLFM010000027">
    <property type="protein sequence ID" value="MBU3830883.1"/>
    <property type="molecule type" value="Genomic_DNA"/>
</dbReference>
<comment type="similarity">
    <text evidence="1">Belongs to the thymidine/pyrimidine-nucleoside phosphorylase family.</text>
</comment>
<dbReference type="SUPFAM" id="SSF54680">
    <property type="entry name" value="Pyrimidine nucleoside phosphorylase C-terminal domain"/>
    <property type="match status" value="1"/>
</dbReference>
<evidence type="ECO:0000256" key="2">
    <source>
        <dbReference type="ARBA" id="ARBA00011738"/>
    </source>
</evidence>
<dbReference type="NCBIfam" id="NF004490">
    <property type="entry name" value="PRK05820.1"/>
    <property type="match status" value="1"/>
</dbReference>
<evidence type="ECO:0000313" key="9">
    <source>
        <dbReference type="Proteomes" id="UP000824247"/>
    </source>
</evidence>
<reference evidence="8" key="2">
    <citation type="submission" date="2021-04" db="EMBL/GenBank/DDBJ databases">
        <authorList>
            <person name="Gilroy R."/>
        </authorList>
    </citation>
    <scope>NUCLEOTIDE SEQUENCE</scope>
    <source>
        <strain evidence="8">A5-1222</strain>
    </source>
</reference>
<evidence type="ECO:0000256" key="5">
    <source>
        <dbReference type="ARBA" id="ARBA00048550"/>
    </source>
</evidence>